<dbReference type="STRING" id="980251.GCA_001642875_03967"/>
<dbReference type="SUPFAM" id="SSF54523">
    <property type="entry name" value="Pili subunits"/>
    <property type="match status" value="1"/>
</dbReference>
<dbReference type="PROSITE" id="PS00409">
    <property type="entry name" value="PROKAR_NTER_METHYL"/>
    <property type="match status" value="1"/>
</dbReference>
<evidence type="ECO:0000256" key="1">
    <source>
        <dbReference type="SAM" id="Phobius"/>
    </source>
</evidence>
<dbReference type="KEGG" id="mff:MFFC18_29920"/>
<evidence type="ECO:0000313" key="3">
    <source>
        <dbReference type="Proteomes" id="UP000322214"/>
    </source>
</evidence>
<protein>
    <submittedName>
        <fullName evidence="2">Uncharacterized protein</fullName>
    </submittedName>
</protein>
<evidence type="ECO:0000313" key="2">
    <source>
        <dbReference type="EMBL" id="QEG23097.1"/>
    </source>
</evidence>
<dbReference type="RefSeq" id="WP_148618876.1">
    <property type="nucleotide sequence ID" value="NZ_CP042912.1"/>
</dbReference>
<dbReference type="EMBL" id="CP042912">
    <property type="protein sequence ID" value="QEG23097.1"/>
    <property type="molecule type" value="Genomic_DNA"/>
</dbReference>
<reference evidence="2 3" key="1">
    <citation type="submission" date="2019-08" db="EMBL/GenBank/DDBJ databases">
        <title>Deep-cultivation of Planctomycetes and their phenomic and genomic characterization uncovers novel biology.</title>
        <authorList>
            <person name="Wiegand S."/>
            <person name="Jogler M."/>
            <person name="Boedeker C."/>
            <person name="Pinto D."/>
            <person name="Vollmers J."/>
            <person name="Rivas-Marin E."/>
            <person name="Kohn T."/>
            <person name="Peeters S.H."/>
            <person name="Heuer A."/>
            <person name="Rast P."/>
            <person name="Oberbeckmann S."/>
            <person name="Bunk B."/>
            <person name="Jeske O."/>
            <person name="Meyerdierks A."/>
            <person name="Storesund J.E."/>
            <person name="Kallscheuer N."/>
            <person name="Luecker S."/>
            <person name="Lage O.M."/>
            <person name="Pohl T."/>
            <person name="Merkel B.J."/>
            <person name="Hornburger P."/>
            <person name="Mueller R.-W."/>
            <person name="Bruemmer F."/>
            <person name="Labrenz M."/>
            <person name="Spormann A.M."/>
            <person name="Op den Camp H."/>
            <person name="Overmann J."/>
            <person name="Amann R."/>
            <person name="Jetten M.S.M."/>
            <person name="Mascher T."/>
            <person name="Medema M.H."/>
            <person name="Devos D.P."/>
            <person name="Kaster A.-K."/>
            <person name="Ovreas L."/>
            <person name="Rohde M."/>
            <person name="Galperin M.Y."/>
            <person name="Jogler C."/>
        </authorList>
    </citation>
    <scope>NUCLEOTIDE SEQUENCE [LARGE SCALE GENOMIC DNA]</scope>
    <source>
        <strain evidence="2 3">FC18</strain>
    </source>
</reference>
<dbReference type="InterPro" id="IPR012902">
    <property type="entry name" value="N_methyl_site"/>
</dbReference>
<dbReference type="Proteomes" id="UP000322214">
    <property type="component" value="Chromosome"/>
</dbReference>
<name>A0A5B9P8P0_9BACT</name>
<dbReference type="AlphaFoldDB" id="A0A5B9P8P0"/>
<dbReference type="InterPro" id="IPR045584">
    <property type="entry name" value="Pilin-like"/>
</dbReference>
<proteinExistence type="predicted"/>
<organism evidence="2 3">
    <name type="scientific">Mariniblastus fucicola</name>
    <dbReference type="NCBI Taxonomy" id="980251"/>
    <lineage>
        <taxon>Bacteria</taxon>
        <taxon>Pseudomonadati</taxon>
        <taxon>Planctomycetota</taxon>
        <taxon>Planctomycetia</taxon>
        <taxon>Pirellulales</taxon>
        <taxon>Pirellulaceae</taxon>
        <taxon>Mariniblastus</taxon>
    </lineage>
</organism>
<gene>
    <name evidence="2" type="ORF">MFFC18_29920</name>
</gene>
<keyword evidence="1" id="KW-0812">Transmembrane</keyword>
<keyword evidence="1" id="KW-0472">Membrane</keyword>
<sequence>MKLASLNQPCTQRLRRHGLRTGVTLLELMIVMLILTAIALIAIPSFSNLVVVTPGGNTECPVTITTQATMHTVRNAISGKDGVLESLSHKPNAIPREVCELVQEEAPELIEETAPELKHYDPVNRIGWNGPYVLPTGQKETGEPTVVDGWGNELQIQVDFDEDGTVNPTECKFIRLVSAGPNGQIETPADVSNMKPGKDETRELTLAECGDDLVMFLRFPDNRQ</sequence>
<keyword evidence="3" id="KW-1185">Reference proteome</keyword>
<keyword evidence="1" id="KW-1133">Transmembrane helix</keyword>
<feature type="transmembrane region" description="Helical" evidence="1">
    <location>
        <begin position="21"/>
        <end position="43"/>
    </location>
</feature>
<accession>A0A5B9P8P0</accession>
<dbReference type="NCBIfam" id="TIGR02532">
    <property type="entry name" value="IV_pilin_GFxxxE"/>
    <property type="match status" value="1"/>
</dbReference>